<protein>
    <submittedName>
        <fullName evidence="3">Tyrosine kinase receptor Cad96Ca-like</fullName>
    </submittedName>
</protein>
<dbReference type="SMART" id="SM00219">
    <property type="entry name" value="TyrKc"/>
    <property type="match status" value="1"/>
</dbReference>
<reference evidence="3" key="1">
    <citation type="submission" date="2025-08" db="UniProtKB">
        <authorList>
            <consortium name="RefSeq"/>
        </authorList>
    </citation>
    <scope>IDENTIFICATION</scope>
    <source>
        <tissue evidence="3">Testes</tissue>
    </source>
</reference>
<dbReference type="Pfam" id="PF07714">
    <property type="entry name" value="PK_Tyr_Ser-Thr"/>
    <property type="match status" value="1"/>
</dbReference>
<sequence length="176" mass="19976">SHLSDSGVCPFGDLKTYLTSYQSSRDPSLFDASRDICGQDVKTEFINYGMQIANGMDFLESEEIVLRTLTSRSIYIGYNKECKVTDLGLSTAVMSLAEFELETRGRLPVRWMALESLLDCFYTTKSDTWSFGIVLWEIFSFGCVPYAGLSPNELTHELQRGYRIPKPLHCDKHMLV</sequence>
<dbReference type="InterPro" id="IPR050122">
    <property type="entry name" value="RTK"/>
</dbReference>
<feature type="domain" description="Protein kinase" evidence="1">
    <location>
        <begin position="1"/>
        <end position="176"/>
    </location>
</feature>
<accession>A0ABM0MRV0</accession>
<name>A0ABM0MRV0_SACKO</name>
<gene>
    <name evidence="3" type="primary">LOC102802075</name>
</gene>
<dbReference type="InterPro" id="IPR001245">
    <property type="entry name" value="Ser-Thr/Tyr_kinase_cat_dom"/>
</dbReference>
<dbReference type="InterPro" id="IPR000719">
    <property type="entry name" value="Prot_kinase_dom"/>
</dbReference>
<organism evidence="2 3">
    <name type="scientific">Saccoglossus kowalevskii</name>
    <name type="common">Acorn worm</name>
    <dbReference type="NCBI Taxonomy" id="10224"/>
    <lineage>
        <taxon>Eukaryota</taxon>
        <taxon>Metazoa</taxon>
        <taxon>Hemichordata</taxon>
        <taxon>Enteropneusta</taxon>
        <taxon>Harrimaniidae</taxon>
        <taxon>Saccoglossus</taxon>
    </lineage>
</organism>
<dbReference type="Proteomes" id="UP000694865">
    <property type="component" value="Unplaced"/>
</dbReference>
<dbReference type="RefSeq" id="XP_006822741.1">
    <property type="nucleotide sequence ID" value="XM_006822678.1"/>
</dbReference>
<keyword evidence="2" id="KW-1185">Reference proteome</keyword>
<dbReference type="PANTHER" id="PTHR24416:SF621">
    <property type="entry name" value="TYROSINE KINASE RECEPTOR CAD96CA"/>
    <property type="match status" value="1"/>
</dbReference>
<evidence type="ECO:0000313" key="3">
    <source>
        <dbReference type="RefSeq" id="XP_006822741.1"/>
    </source>
</evidence>
<proteinExistence type="predicted"/>
<dbReference type="PRINTS" id="PR00109">
    <property type="entry name" value="TYRKINASE"/>
</dbReference>
<dbReference type="InterPro" id="IPR020635">
    <property type="entry name" value="Tyr_kinase_cat_dom"/>
</dbReference>
<dbReference type="InterPro" id="IPR011009">
    <property type="entry name" value="Kinase-like_dom_sf"/>
</dbReference>
<dbReference type="PANTHER" id="PTHR24416">
    <property type="entry name" value="TYROSINE-PROTEIN KINASE RECEPTOR"/>
    <property type="match status" value="1"/>
</dbReference>
<evidence type="ECO:0000259" key="1">
    <source>
        <dbReference type="PROSITE" id="PS50011"/>
    </source>
</evidence>
<dbReference type="SUPFAM" id="SSF56112">
    <property type="entry name" value="Protein kinase-like (PK-like)"/>
    <property type="match status" value="1"/>
</dbReference>
<dbReference type="GeneID" id="102802075"/>
<dbReference type="PROSITE" id="PS50011">
    <property type="entry name" value="PROTEIN_KINASE_DOM"/>
    <property type="match status" value="1"/>
</dbReference>
<evidence type="ECO:0000313" key="2">
    <source>
        <dbReference type="Proteomes" id="UP000694865"/>
    </source>
</evidence>
<dbReference type="Gene3D" id="1.10.510.10">
    <property type="entry name" value="Transferase(Phosphotransferase) domain 1"/>
    <property type="match status" value="1"/>
</dbReference>
<feature type="non-terminal residue" evidence="3">
    <location>
        <position position="1"/>
    </location>
</feature>